<dbReference type="Gene3D" id="1.10.150.20">
    <property type="entry name" value="5' to 3' exonuclease, C-terminal subdomain"/>
    <property type="match status" value="1"/>
</dbReference>
<reference evidence="3 4" key="1">
    <citation type="journal article" date="2018" name="Mol. Plant">
        <title>The genome of Artemisia annua provides insight into the evolution of Asteraceae family and artemisinin biosynthesis.</title>
        <authorList>
            <person name="Shen Q."/>
            <person name="Zhang L."/>
            <person name="Liao Z."/>
            <person name="Wang S."/>
            <person name="Yan T."/>
            <person name="Shi P."/>
            <person name="Liu M."/>
            <person name="Fu X."/>
            <person name="Pan Q."/>
            <person name="Wang Y."/>
            <person name="Lv Z."/>
            <person name="Lu X."/>
            <person name="Zhang F."/>
            <person name="Jiang W."/>
            <person name="Ma Y."/>
            <person name="Chen M."/>
            <person name="Hao X."/>
            <person name="Li L."/>
            <person name="Tang Y."/>
            <person name="Lv G."/>
            <person name="Zhou Y."/>
            <person name="Sun X."/>
            <person name="Brodelius P.E."/>
            <person name="Rose J.K.C."/>
            <person name="Tang K."/>
        </authorList>
    </citation>
    <scope>NUCLEOTIDE SEQUENCE [LARGE SCALE GENOMIC DNA]</scope>
    <source>
        <strain evidence="4">cv. Huhao1</strain>
        <tissue evidence="3">Leaf</tissue>
    </source>
</reference>
<dbReference type="STRING" id="35608.A0A2U1K9H5"/>
<organism evidence="3 4">
    <name type="scientific">Artemisia annua</name>
    <name type="common">Sweet wormwood</name>
    <dbReference type="NCBI Taxonomy" id="35608"/>
    <lineage>
        <taxon>Eukaryota</taxon>
        <taxon>Viridiplantae</taxon>
        <taxon>Streptophyta</taxon>
        <taxon>Embryophyta</taxon>
        <taxon>Tracheophyta</taxon>
        <taxon>Spermatophyta</taxon>
        <taxon>Magnoliopsida</taxon>
        <taxon>eudicotyledons</taxon>
        <taxon>Gunneridae</taxon>
        <taxon>Pentapetalae</taxon>
        <taxon>asterids</taxon>
        <taxon>campanulids</taxon>
        <taxon>Asterales</taxon>
        <taxon>Asteraceae</taxon>
        <taxon>Asteroideae</taxon>
        <taxon>Anthemideae</taxon>
        <taxon>Artemisiinae</taxon>
        <taxon>Artemisia</taxon>
    </lineage>
</organism>
<dbReference type="PANTHER" id="PTHR16171">
    <property type="entry name" value="DNA REPAIR PROTEIN COMPLEMENTING XP-G CELLS-RELATED"/>
    <property type="match status" value="1"/>
</dbReference>
<protein>
    <submittedName>
        <fullName evidence="3">5'-3' exonuclease, C-terminal domain-containing protein</fullName>
    </submittedName>
</protein>
<keyword evidence="3" id="KW-0269">Exonuclease</keyword>
<dbReference type="GO" id="GO:0003697">
    <property type="term" value="F:single-stranded DNA binding"/>
    <property type="evidence" value="ECO:0007669"/>
    <property type="project" value="TreeGrafter"/>
</dbReference>
<evidence type="ECO:0000256" key="2">
    <source>
        <dbReference type="ARBA" id="ARBA00023242"/>
    </source>
</evidence>
<dbReference type="InterPro" id="IPR008918">
    <property type="entry name" value="HhH2"/>
</dbReference>
<accession>A0A2U1K9H5</accession>
<comment type="subcellular location">
    <subcellularLocation>
        <location evidence="1">Nucleus</location>
    </subcellularLocation>
</comment>
<evidence type="ECO:0000256" key="1">
    <source>
        <dbReference type="ARBA" id="ARBA00004123"/>
    </source>
</evidence>
<dbReference type="GO" id="GO:0005634">
    <property type="term" value="C:nucleus"/>
    <property type="evidence" value="ECO:0007669"/>
    <property type="project" value="UniProtKB-SubCell"/>
</dbReference>
<dbReference type="Proteomes" id="UP000245207">
    <property type="component" value="Unassembled WGS sequence"/>
</dbReference>
<evidence type="ECO:0000313" key="3">
    <source>
        <dbReference type="EMBL" id="PWA19482.1"/>
    </source>
</evidence>
<dbReference type="SUPFAM" id="SSF47807">
    <property type="entry name" value="5' to 3' exonuclease, C-terminal subdomain"/>
    <property type="match status" value="1"/>
</dbReference>
<proteinExistence type="predicted"/>
<comment type="caution">
    <text evidence="3">The sequence shown here is derived from an EMBL/GenBank/DDBJ whole genome shotgun (WGS) entry which is preliminary data.</text>
</comment>
<dbReference type="GO" id="GO:0004527">
    <property type="term" value="F:exonuclease activity"/>
    <property type="evidence" value="ECO:0007669"/>
    <property type="project" value="UniProtKB-KW"/>
</dbReference>
<dbReference type="EMBL" id="PKPP01031213">
    <property type="protein sequence ID" value="PWA19482.1"/>
    <property type="molecule type" value="Genomic_DNA"/>
</dbReference>
<keyword evidence="3" id="KW-0378">Hydrolase</keyword>
<dbReference type="GO" id="GO:0004520">
    <property type="term" value="F:DNA endonuclease activity"/>
    <property type="evidence" value="ECO:0007669"/>
    <property type="project" value="TreeGrafter"/>
</dbReference>
<keyword evidence="4" id="KW-1185">Reference proteome</keyword>
<gene>
    <name evidence="3" type="ORF">CTI12_AA623490</name>
</gene>
<dbReference type="InterPro" id="IPR036279">
    <property type="entry name" value="5-3_exonuclease_C_sf"/>
</dbReference>
<name>A0A2U1K9H5_ARTAN</name>
<dbReference type="FunFam" id="1.10.150.20:FF:000050">
    <property type="entry name" value="DNA repair protein UVH3"/>
    <property type="match status" value="1"/>
</dbReference>
<keyword evidence="3" id="KW-0540">Nuclease</keyword>
<dbReference type="AlphaFoldDB" id="A0A2U1K9H5"/>
<sequence length="91" mass="10295">MRVMWWSVLGSLAQDRVECDEVKHIVSQGVDIESELGLTREKLIRMAMLLGSDYPEGINGIGIVNAAEVLNAFPQEDGLQKFREDRMDFIL</sequence>
<evidence type="ECO:0000313" key="4">
    <source>
        <dbReference type="Proteomes" id="UP000245207"/>
    </source>
</evidence>
<dbReference type="SMART" id="SM00279">
    <property type="entry name" value="HhH2"/>
    <property type="match status" value="1"/>
</dbReference>
<dbReference type="PANTHER" id="PTHR16171:SF7">
    <property type="entry name" value="DNA REPAIR PROTEIN RAD2"/>
    <property type="match status" value="1"/>
</dbReference>
<keyword evidence="2" id="KW-0539">Nucleus</keyword>
<dbReference type="OrthoDB" id="31113at2759"/>